<evidence type="ECO:0000256" key="4">
    <source>
        <dbReference type="ARBA" id="ARBA00022777"/>
    </source>
</evidence>
<evidence type="ECO:0000259" key="8">
    <source>
        <dbReference type="PROSITE" id="PS50011"/>
    </source>
</evidence>
<dbReference type="PROSITE" id="PS00107">
    <property type="entry name" value="PROTEIN_KINASE_ATP"/>
    <property type="match status" value="1"/>
</dbReference>
<dbReference type="SMART" id="SM00220">
    <property type="entry name" value="S_TKc"/>
    <property type="match status" value="1"/>
</dbReference>
<dbReference type="InterPro" id="IPR000719">
    <property type="entry name" value="Prot_kinase_dom"/>
</dbReference>
<dbReference type="Gene3D" id="1.10.510.10">
    <property type="entry name" value="Transferase(Phosphotransferase) domain 1"/>
    <property type="match status" value="1"/>
</dbReference>
<dbReference type="GO" id="GO:0004713">
    <property type="term" value="F:protein tyrosine kinase activity"/>
    <property type="evidence" value="ECO:0007669"/>
    <property type="project" value="TreeGrafter"/>
</dbReference>
<feature type="non-terminal residue" evidence="9">
    <location>
        <position position="720"/>
    </location>
</feature>
<dbReference type="eggNOG" id="KOG0667">
    <property type="taxonomic scope" value="Eukaryota"/>
</dbReference>
<feature type="domain" description="Protein kinase" evidence="8">
    <location>
        <begin position="418"/>
        <end position="720"/>
    </location>
</feature>
<comment type="caution">
    <text evidence="9">The sequence shown here is derived from an EMBL/GenBank/DDBJ whole genome shotgun (WGS) entry which is preliminary data.</text>
</comment>
<dbReference type="OrthoDB" id="9332038at2759"/>
<dbReference type="SUPFAM" id="SSF56112">
    <property type="entry name" value="Protein kinase-like (PK-like)"/>
    <property type="match status" value="1"/>
</dbReference>
<dbReference type="Pfam" id="PF00069">
    <property type="entry name" value="Pkinase"/>
    <property type="match status" value="1"/>
</dbReference>
<feature type="region of interest" description="Disordered" evidence="7">
    <location>
        <begin position="595"/>
        <end position="615"/>
    </location>
</feature>
<feature type="region of interest" description="Disordered" evidence="7">
    <location>
        <begin position="1"/>
        <end position="28"/>
    </location>
</feature>
<dbReference type="PANTHER" id="PTHR24058:SF17">
    <property type="entry name" value="HOMEODOMAIN INTERACTING PROTEIN KINASE, ISOFORM D"/>
    <property type="match status" value="1"/>
</dbReference>
<dbReference type="EMBL" id="AGNL01019113">
    <property type="protein sequence ID" value="EJK62110.1"/>
    <property type="molecule type" value="Genomic_DNA"/>
</dbReference>
<keyword evidence="5 6" id="KW-0067">ATP-binding</keyword>
<dbReference type="Gene3D" id="3.30.200.20">
    <property type="entry name" value="Phosphorylase Kinase, domain 1"/>
    <property type="match status" value="1"/>
</dbReference>
<dbReference type="GO" id="GO:0005737">
    <property type="term" value="C:cytoplasm"/>
    <property type="evidence" value="ECO:0007669"/>
    <property type="project" value="TreeGrafter"/>
</dbReference>
<evidence type="ECO:0000313" key="10">
    <source>
        <dbReference type="Proteomes" id="UP000266841"/>
    </source>
</evidence>
<dbReference type="GO" id="GO:0004674">
    <property type="term" value="F:protein serine/threonine kinase activity"/>
    <property type="evidence" value="ECO:0007669"/>
    <property type="project" value="UniProtKB-KW"/>
</dbReference>
<dbReference type="InterPro" id="IPR050494">
    <property type="entry name" value="Ser_Thr_dual-spec_kinase"/>
</dbReference>
<organism evidence="9 10">
    <name type="scientific">Thalassiosira oceanica</name>
    <name type="common">Marine diatom</name>
    <dbReference type="NCBI Taxonomy" id="159749"/>
    <lineage>
        <taxon>Eukaryota</taxon>
        <taxon>Sar</taxon>
        <taxon>Stramenopiles</taxon>
        <taxon>Ochrophyta</taxon>
        <taxon>Bacillariophyta</taxon>
        <taxon>Coscinodiscophyceae</taxon>
        <taxon>Thalassiosirophycidae</taxon>
        <taxon>Thalassiosirales</taxon>
        <taxon>Thalassiosiraceae</taxon>
        <taxon>Thalassiosira</taxon>
    </lineage>
</organism>
<dbReference type="InterPro" id="IPR008271">
    <property type="entry name" value="Ser/Thr_kinase_AS"/>
</dbReference>
<evidence type="ECO:0000256" key="3">
    <source>
        <dbReference type="ARBA" id="ARBA00022741"/>
    </source>
</evidence>
<keyword evidence="2" id="KW-0808">Transferase</keyword>
<dbReference type="InterPro" id="IPR017441">
    <property type="entry name" value="Protein_kinase_ATP_BS"/>
</dbReference>
<sequence>MEEEEQRRQKLARELDEKHRTDNNQSDYHRKLEQLQMLEQQQLLATMQKSQQYGQPRRQNLHQAALDRNNALVYDRSIKCAKTNFADHGSHGVAALPLPEYQHGINKGGGVQMGVPSSVQMQLQMQLLQQQHQAEQMNAQSQEYGVMPPPLMPAQTAYPSLVPGSVGTQQLHMAGQPFQDPTLLYASRLRNSQAATTNQAHLVNSVSVETMNQLAGQALHPNLGNLANADSQLGLLVSGLDQQQEQQQHGLAPGDVINGKKRVSPSMPLHPSQLQLPLGYVPGLGGVGMVAVTEEGELAVASQTLQPPPVPAVSGLLATALDSTDSVPQCTGGLNDSKKARPQSEKVSPEMAEYPSDKRGEVLTNPSVPAANNGQDNSEGNLIVCRGDVLKILSKNLHVHPPSSGADKVKDETGCVEYKVVSLLGQGTFAQVFHCTEIKSKKSVAVKIVKNKPAYTRQAAVEIDVFRKLYDKQDDKPGEGHTNGNNSGSEGKDESSSTSSDSESIIRLMHYFMFSHHLCLVFEMLGPNLYELLKKRQFRGLPIGAVRSLVRQATEGIKLLGKRKVVHCDLKPENILMVRTDVNVVIQECKAKGDDSANRTATDKDDDDQTKDERPRTEEQLIKLIDFGSACFEGQTTHTYIQSRFYRSPEVLVGLPYDSAIDIWSLGCVAAELFLGLPILPGVHEHDQLGRILEMIGDVPDWMLEQGSKTPKFFKTTSGR</sequence>
<protein>
    <recommendedName>
        <fullName evidence="8">Protein kinase domain-containing protein</fullName>
    </recommendedName>
</protein>
<dbReference type="InterPro" id="IPR011009">
    <property type="entry name" value="Kinase-like_dom_sf"/>
</dbReference>
<feature type="region of interest" description="Disordered" evidence="7">
    <location>
        <begin position="326"/>
        <end position="361"/>
    </location>
</feature>
<dbReference type="AlphaFoldDB" id="K0SA37"/>
<feature type="region of interest" description="Disordered" evidence="7">
    <location>
        <begin position="472"/>
        <end position="499"/>
    </location>
</feature>
<evidence type="ECO:0000256" key="6">
    <source>
        <dbReference type="PROSITE-ProRule" id="PRU10141"/>
    </source>
</evidence>
<evidence type="ECO:0000256" key="2">
    <source>
        <dbReference type="ARBA" id="ARBA00022679"/>
    </source>
</evidence>
<evidence type="ECO:0000256" key="7">
    <source>
        <dbReference type="SAM" id="MobiDB-lite"/>
    </source>
</evidence>
<evidence type="ECO:0000256" key="1">
    <source>
        <dbReference type="ARBA" id="ARBA00022527"/>
    </source>
</evidence>
<proteinExistence type="predicted"/>
<name>K0SA37_THAOC</name>
<gene>
    <name evidence="9" type="ORF">THAOC_17292</name>
</gene>
<dbReference type="PROSITE" id="PS00108">
    <property type="entry name" value="PROTEIN_KINASE_ST"/>
    <property type="match status" value="1"/>
</dbReference>
<dbReference type="PANTHER" id="PTHR24058">
    <property type="entry name" value="DUAL SPECIFICITY PROTEIN KINASE"/>
    <property type="match status" value="1"/>
</dbReference>
<evidence type="ECO:0000256" key="5">
    <source>
        <dbReference type="ARBA" id="ARBA00022840"/>
    </source>
</evidence>
<keyword evidence="3 6" id="KW-0547">Nucleotide-binding</keyword>
<feature type="binding site" evidence="6">
    <location>
        <position position="447"/>
    </location>
    <ligand>
        <name>ATP</name>
        <dbReference type="ChEBI" id="CHEBI:30616"/>
    </ligand>
</feature>
<keyword evidence="4" id="KW-0418">Kinase</keyword>
<keyword evidence="1" id="KW-0723">Serine/threonine-protein kinase</keyword>
<dbReference type="GO" id="GO:0005524">
    <property type="term" value="F:ATP binding"/>
    <property type="evidence" value="ECO:0007669"/>
    <property type="project" value="UniProtKB-UniRule"/>
</dbReference>
<dbReference type="PROSITE" id="PS50011">
    <property type="entry name" value="PROTEIN_KINASE_DOM"/>
    <property type="match status" value="1"/>
</dbReference>
<dbReference type="Proteomes" id="UP000266841">
    <property type="component" value="Unassembled WGS sequence"/>
</dbReference>
<accession>K0SA37</accession>
<reference evidence="9 10" key="1">
    <citation type="journal article" date="2012" name="Genome Biol.">
        <title>Genome and low-iron response of an oceanic diatom adapted to chronic iron limitation.</title>
        <authorList>
            <person name="Lommer M."/>
            <person name="Specht M."/>
            <person name="Roy A.S."/>
            <person name="Kraemer L."/>
            <person name="Andreson R."/>
            <person name="Gutowska M.A."/>
            <person name="Wolf J."/>
            <person name="Bergner S.V."/>
            <person name="Schilhabel M.B."/>
            <person name="Klostermeier U.C."/>
            <person name="Beiko R.G."/>
            <person name="Rosenstiel P."/>
            <person name="Hippler M."/>
            <person name="Laroche J."/>
        </authorList>
    </citation>
    <scope>NUCLEOTIDE SEQUENCE [LARGE SCALE GENOMIC DNA]</scope>
    <source>
        <strain evidence="9 10">CCMP1005</strain>
    </source>
</reference>
<evidence type="ECO:0000313" key="9">
    <source>
        <dbReference type="EMBL" id="EJK62110.1"/>
    </source>
</evidence>
<keyword evidence="10" id="KW-1185">Reference proteome</keyword>
<feature type="compositionally biased region" description="Basic and acidic residues" evidence="7">
    <location>
        <begin position="336"/>
        <end position="348"/>
    </location>
</feature>